<evidence type="ECO:0000313" key="1">
    <source>
        <dbReference type="EMBL" id="QJR01724.1"/>
    </source>
</evidence>
<name>A0A6M4G529_SPHYA</name>
<dbReference type="RefSeq" id="WP_169860444.1">
    <property type="nucleotide sequence ID" value="NZ_CP053021.1"/>
</dbReference>
<gene>
    <name evidence="1" type="ORF">HH800_05655</name>
</gene>
<protein>
    <recommendedName>
        <fullName evidence="3">HK97 gp10 family phage protein</fullName>
    </recommendedName>
</protein>
<reference evidence="1 2" key="1">
    <citation type="submission" date="2020-04" db="EMBL/GenBank/DDBJ databases">
        <title>The Whole Genome Analysis of High salt-tolerant Sphingobium yanoikuyae YC-XJ2 with Aryl organophosphorus flame retardants (aryl-OPFRs)-degrading capacity and characteristics of Related phosphotriesterase.</title>
        <authorList>
            <person name="Li X."/>
        </authorList>
    </citation>
    <scope>NUCLEOTIDE SEQUENCE [LARGE SCALE GENOMIC DNA]</scope>
    <source>
        <strain evidence="1 2">YC-XJ2</strain>
    </source>
</reference>
<dbReference type="Proteomes" id="UP000502611">
    <property type="component" value="Chromosome"/>
</dbReference>
<dbReference type="AlphaFoldDB" id="A0A6M4G529"/>
<organism evidence="1 2">
    <name type="scientific">Sphingobium yanoikuyae</name>
    <name type="common">Sphingomonas yanoikuyae</name>
    <dbReference type="NCBI Taxonomy" id="13690"/>
    <lineage>
        <taxon>Bacteria</taxon>
        <taxon>Pseudomonadati</taxon>
        <taxon>Pseudomonadota</taxon>
        <taxon>Alphaproteobacteria</taxon>
        <taxon>Sphingomonadales</taxon>
        <taxon>Sphingomonadaceae</taxon>
        <taxon>Sphingobium</taxon>
    </lineage>
</organism>
<proteinExistence type="predicted"/>
<dbReference type="EMBL" id="CP053021">
    <property type="protein sequence ID" value="QJR01724.1"/>
    <property type="molecule type" value="Genomic_DNA"/>
</dbReference>
<accession>A0A6M4G529</accession>
<sequence>MKGADAHLKRLRNMTRGMRKEASKLVYVLADMHATEAALSITEGAVSGKGHVPSKSGEAPNADTHFLDRSVHVERTGELTAQSIADAPYAARLEFEMDRPFMRPAAKKIRKAASRLAAKGVSIIVKGGKL</sequence>
<evidence type="ECO:0008006" key="3">
    <source>
        <dbReference type="Google" id="ProtNLM"/>
    </source>
</evidence>
<evidence type="ECO:0000313" key="2">
    <source>
        <dbReference type="Proteomes" id="UP000502611"/>
    </source>
</evidence>